<feature type="compositionally biased region" description="Basic residues" evidence="1">
    <location>
        <begin position="233"/>
        <end position="251"/>
    </location>
</feature>
<feature type="compositionally biased region" description="Gly residues" evidence="1">
    <location>
        <begin position="103"/>
        <end position="115"/>
    </location>
</feature>
<organism evidence="2">
    <name type="scientific">uncultured Gemmatimonadota bacterium</name>
    <dbReference type="NCBI Taxonomy" id="203437"/>
    <lineage>
        <taxon>Bacteria</taxon>
        <taxon>Pseudomonadati</taxon>
        <taxon>Gemmatimonadota</taxon>
        <taxon>environmental samples</taxon>
    </lineage>
</organism>
<feature type="compositionally biased region" description="Pro residues" evidence="1">
    <location>
        <begin position="1"/>
        <end position="14"/>
    </location>
</feature>
<dbReference type="AlphaFoldDB" id="A0A6J4N0Y2"/>
<feature type="region of interest" description="Disordered" evidence="1">
    <location>
        <begin position="1"/>
        <end position="344"/>
    </location>
</feature>
<feature type="non-terminal residue" evidence="2">
    <location>
        <position position="1"/>
    </location>
</feature>
<reference evidence="2" key="1">
    <citation type="submission" date="2020-02" db="EMBL/GenBank/DDBJ databases">
        <authorList>
            <person name="Meier V. D."/>
        </authorList>
    </citation>
    <scope>NUCLEOTIDE SEQUENCE</scope>
    <source>
        <strain evidence="2">AVDCRST_MAG68</strain>
    </source>
</reference>
<proteinExistence type="predicted"/>
<evidence type="ECO:0000256" key="1">
    <source>
        <dbReference type="SAM" id="MobiDB-lite"/>
    </source>
</evidence>
<feature type="compositionally biased region" description="Basic and acidic residues" evidence="1">
    <location>
        <begin position="149"/>
        <end position="164"/>
    </location>
</feature>
<gene>
    <name evidence="2" type="ORF">AVDCRST_MAG68-5614</name>
</gene>
<protein>
    <submittedName>
        <fullName evidence="2">Uncharacterized protein</fullName>
    </submittedName>
</protein>
<feature type="non-terminal residue" evidence="2">
    <location>
        <position position="344"/>
    </location>
</feature>
<name>A0A6J4N0Y2_9BACT</name>
<evidence type="ECO:0000313" key="2">
    <source>
        <dbReference type="EMBL" id="CAA9372031.1"/>
    </source>
</evidence>
<feature type="compositionally biased region" description="Basic residues" evidence="1">
    <location>
        <begin position="81"/>
        <end position="90"/>
    </location>
</feature>
<dbReference type="EMBL" id="CADCTW010000251">
    <property type="protein sequence ID" value="CAA9372031.1"/>
    <property type="molecule type" value="Genomic_DNA"/>
</dbReference>
<feature type="compositionally biased region" description="Basic and acidic residues" evidence="1">
    <location>
        <begin position="23"/>
        <end position="41"/>
    </location>
</feature>
<feature type="compositionally biased region" description="Basic residues" evidence="1">
    <location>
        <begin position="169"/>
        <end position="191"/>
    </location>
</feature>
<feature type="compositionally biased region" description="Basic and acidic residues" evidence="1">
    <location>
        <begin position="119"/>
        <end position="130"/>
    </location>
</feature>
<feature type="compositionally biased region" description="Basic and acidic residues" evidence="1">
    <location>
        <begin position="218"/>
        <end position="231"/>
    </location>
</feature>
<sequence>DQSPAPRRPAPVRPRPFRGSGRGAEERADRQREHEPVDPLHGRRWAPAGDSRDRAGGVQRRGRLGYGPLSGRAHDGGGGRARARAPRRVPSRGGRGAPDVYGGWPGAGDGRGGAGVAPPRDRPRGARERAGCGGARGPHPLAARGGRGAGRDRPHPQRRGEADVLQRALLRRAARRGRVRAGHARSRPHRLGRGEAAGAEPGGARRGWRRAAGRPAGHHGDDRLRRGDAARAQRGRHAPRPGRRGRAHRLLRGGGPHGLQRGAAPRPHPRAAPRHPVAPGDPGRTALGRPHRIGRGEAPGAHAASRLAPGRRGDLARLHGRGAHHPVGNRARAGAAPPHPRCPM</sequence>
<accession>A0A6J4N0Y2</accession>